<evidence type="ECO:0000256" key="3">
    <source>
        <dbReference type="ARBA" id="ARBA00013085"/>
    </source>
</evidence>
<dbReference type="EC" id="3.1.3.15" evidence="3 8"/>
<comment type="caution">
    <text evidence="10">The sequence shown here is derived from an EMBL/GenBank/DDBJ whole genome shotgun (WGS) entry which is preliminary data.</text>
</comment>
<comment type="similarity">
    <text evidence="2 8">Belongs to the PHP hydrolase family. HisK subfamily.</text>
</comment>
<keyword evidence="6 8" id="KW-0368">Histidine biosynthesis</keyword>
<proteinExistence type="inferred from homology"/>
<dbReference type="InterPro" id="IPR010140">
    <property type="entry name" value="Histidinol_P_phosphatase_HisJ"/>
</dbReference>
<organism evidence="10 11">
    <name type="scientific">Jutongia hominis</name>
    <dbReference type="NCBI Taxonomy" id="2763664"/>
    <lineage>
        <taxon>Bacteria</taxon>
        <taxon>Bacillati</taxon>
        <taxon>Bacillota</taxon>
        <taxon>Clostridia</taxon>
        <taxon>Lachnospirales</taxon>
        <taxon>Lachnospiraceae</taxon>
        <taxon>Jutongia</taxon>
    </lineage>
</organism>
<dbReference type="InterPro" id="IPR016195">
    <property type="entry name" value="Pol/histidinol_Pase-like"/>
</dbReference>
<dbReference type="InterPro" id="IPR004013">
    <property type="entry name" value="PHP_dom"/>
</dbReference>
<evidence type="ECO:0000256" key="6">
    <source>
        <dbReference type="ARBA" id="ARBA00023102"/>
    </source>
</evidence>
<sequence>MKANYHTHTFRCKHADGEDKEYVEAAIKAGIKTLGFSDHCPWIYDDDFVSKIRMLPDEVDDYCRSLEMLREEYKKDIRILIGFEAEYLPALVEKQDAFLKDYPIDYMILGQHFLEHELFPYTGTETQDESVLKKYVDTVIEGLDSGRYLYLAHPDLINYQGSLEIYAKHMLRLCHYLKEHNIPIEINMLGKYQGRHYPRTEFLALAGQVGNSAIIGVDAHTPRHLQNHHVYELCVELAQKYHLKLVDEMI</sequence>
<evidence type="ECO:0000256" key="2">
    <source>
        <dbReference type="ARBA" id="ARBA00009152"/>
    </source>
</evidence>
<feature type="domain" description="PHP" evidence="9">
    <location>
        <begin position="5"/>
        <end position="187"/>
    </location>
</feature>
<dbReference type="NCBIfam" id="TIGR01856">
    <property type="entry name" value="hisJ_fam"/>
    <property type="match status" value="1"/>
</dbReference>
<name>A0ABR7MS49_9FIRM</name>
<comment type="pathway">
    <text evidence="1 8">Amino-acid biosynthesis; L-histidine biosynthesis; L-histidine from 5-phospho-alpha-D-ribose 1-diphosphate: step 8/9.</text>
</comment>
<evidence type="ECO:0000313" key="11">
    <source>
        <dbReference type="Proteomes" id="UP000637513"/>
    </source>
</evidence>
<dbReference type="PANTHER" id="PTHR21039:SF0">
    <property type="entry name" value="HISTIDINOL-PHOSPHATASE"/>
    <property type="match status" value="1"/>
</dbReference>
<evidence type="ECO:0000256" key="4">
    <source>
        <dbReference type="ARBA" id="ARBA00022605"/>
    </source>
</evidence>
<dbReference type="SUPFAM" id="SSF89550">
    <property type="entry name" value="PHP domain-like"/>
    <property type="match status" value="1"/>
</dbReference>
<evidence type="ECO:0000313" key="10">
    <source>
        <dbReference type="EMBL" id="MBC8556616.1"/>
    </source>
</evidence>
<dbReference type="Proteomes" id="UP000637513">
    <property type="component" value="Unassembled WGS sequence"/>
</dbReference>
<keyword evidence="5 8" id="KW-0378">Hydrolase</keyword>
<accession>A0ABR7MS49</accession>
<dbReference type="Pfam" id="PF02811">
    <property type="entry name" value="PHP"/>
    <property type="match status" value="1"/>
</dbReference>
<dbReference type="EMBL" id="JACRSW010000009">
    <property type="protein sequence ID" value="MBC8556616.1"/>
    <property type="molecule type" value="Genomic_DNA"/>
</dbReference>
<dbReference type="PANTHER" id="PTHR21039">
    <property type="entry name" value="HISTIDINOL PHOSPHATASE-RELATED"/>
    <property type="match status" value="1"/>
</dbReference>
<protein>
    <recommendedName>
        <fullName evidence="3 8">Histidinol-phosphatase</fullName>
        <shortName evidence="8">HolPase</shortName>
        <ecNumber evidence="3 8">3.1.3.15</ecNumber>
    </recommendedName>
</protein>
<dbReference type="CDD" id="cd12110">
    <property type="entry name" value="PHP_HisPPase_Hisj_like"/>
    <property type="match status" value="1"/>
</dbReference>
<comment type="catalytic activity">
    <reaction evidence="7 8">
        <text>L-histidinol phosphate + H2O = L-histidinol + phosphate</text>
        <dbReference type="Rhea" id="RHEA:14465"/>
        <dbReference type="ChEBI" id="CHEBI:15377"/>
        <dbReference type="ChEBI" id="CHEBI:43474"/>
        <dbReference type="ChEBI" id="CHEBI:57699"/>
        <dbReference type="ChEBI" id="CHEBI:57980"/>
        <dbReference type="EC" id="3.1.3.15"/>
    </reaction>
</comment>
<evidence type="ECO:0000256" key="7">
    <source>
        <dbReference type="ARBA" id="ARBA00049158"/>
    </source>
</evidence>
<evidence type="ECO:0000259" key="9">
    <source>
        <dbReference type="Pfam" id="PF02811"/>
    </source>
</evidence>
<reference evidence="10 11" key="1">
    <citation type="submission" date="2020-08" db="EMBL/GenBank/DDBJ databases">
        <title>Genome public.</title>
        <authorList>
            <person name="Liu C."/>
            <person name="Sun Q."/>
        </authorList>
    </citation>
    <scope>NUCLEOTIDE SEQUENCE [LARGE SCALE GENOMIC DNA]</scope>
    <source>
        <strain evidence="10 11">BX3</strain>
    </source>
</reference>
<evidence type="ECO:0000256" key="1">
    <source>
        <dbReference type="ARBA" id="ARBA00004970"/>
    </source>
</evidence>
<dbReference type="Gene3D" id="3.20.20.140">
    <property type="entry name" value="Metal-dependent hydrolases"/>
    <property type="match status" value="1"/>
</dbReference>
<gene>
    <name evidence="10" type="ORF">H8700_02675</name>
</gene>
<keyword evidence="11" id="KW-1185">Reference proteome</keyword>
<evidence type="ECO:0000256" key="5">
    <source>
        <dbReference type="ARBA" id="ARBA00022801"/>
    </source>
</evidence>
<evidence type="ECO:0000256" key="8">
    <source>
        <dbReference type="RuleBase" id="RU366003"/>
    </source>
</evidence>
<keyword evidence="4 8" id="KW-0028">Amino-acid biosynthesis</keyword>